<dbReference type="GO" id="GO:0016020">
    <property type="term" value="C:membrane"/>
    <property type="evidence" value="ECO:0007669"/>
    <property type="project" value="InterPro"/>
</dbReference>
<reference evidence="3" key="2">
    <citation type="submission" date="2025-08" db="UniProtKB">
        <authorList>
            <consortium name="RefSeq"/>
        </authorList>
    </citation>
    <scope>IDENTIFICATION</scope>
    <source>
        <strain evidence="3">S238N-H82</strain>
        <tissue evidence="3">Testes</tissue>
    </source>
</reference>
<accession>A0A9J7KHH5</accession>
<evidence type="ECO:0000256" key="1">
    <source>
        <dbReference type="SAM" id="Phobius"/>
    </source>
</evidence>
<dbReference type="InterPro" id="IPR036719">
    <property type="entry name" value="Neuro-gated_channel_TM_sf"/>
</dbReference>
<keyword evidence="1" id="KW-1133">Transmembrane helix</keyword>
<dbReference type="RefSeq" id="XP_035660263.1">
    <property type="nucleotide sequence ID" value="XM_035804370.1"/>
</dbReference>
<dbReference type="GO" id="GO:0006811">
    <property type="term" value="P:monoatomic ion transport"/>
    <property type="evidence" value="ECO:0007669"/>
    <property type="project" value="InterPro"/>
</dbReference>
<organism evidence="2 3">
    <name type="scientific">Branchiostoma floridae</name>
    <name type="common">Florida lancelet</name>
    <name type="synonym">Amphioxus</name>
    <dbReference type="NCBI Taxonomy" id="7739"/>
    <lineage>
        <taxon>Eukaryota</taxon>
        <taxon>Metazoa</taxon>
        <taxon>Chordata</taxon>
        <taxon>Cephalochordata</taxon>
        <taxon>Leptocardii</taxon>
        <taxon>Amphioxiformes</taxon>
        <taxon>Branchiostomatidae</taxon>
        <taxon>Branchiostoma</taxon>
    </lineage>
</organism>
<dbReference type="GeneID" id="118404971"/>
<reference evidence="2" key="1">
    <citation type="journal article" date="2020" name="Nat. Ecol. Evol.">
        <title>Deeply conserved synteny resolves early events in vertebrate evolution.</title>
        <authorList>
            <person name="Simakov O."/>
            <person name="Marletaz F."/>
            <person name="Yue J.X."/>
            <person name="O'Connell B."/>
            <person name="Jenkins J."/>
            <person name="Brandt A."/>
            <person name="Calef R."/>
            <person name="Tung C.H."/>
            <person name="Huang T.K."/>
            <person name="Schmutz J."/>
            <person name="Satoh N."/>
            <person name="Yu J.K."/>
            <person name="Putnam N.H."/>
            <person name="Green R.E."/>
            <person name="Rokhsar D.S."/>
        </authorList>
    </citation>
    <scope>NUCLEOTIDE SEQUENCE [LARGE SCALE GENOMIC DNA]</scope>
    <source>
        <strain evidence="2">S238N-H82</strain>
    </source>
</reference>
<protein>
    <submittedName>
        <fullName evidence="3">Acetylcholine receptor subunit alpha-type unc-38-like</fullName>
    </submittedName>
</protein>
<dbReference type="KEGG" id="bfo:118404971"/>
<keyword evidence="1" id="KW-0812">Transmembrane</keyword>
<feature type="transmembrane region" description="Helical" evidence="1">
    <location>
        <begin position="113"/>
        <end position="132"/>
    </location>
</feature>
<name>A0A9J7KHH5_BRAFL</name>
<gene>
    <name evidence="3" type="primary">LOC118404971</name>
</gene>
<sequence length="146" mass="16734">MILLITLSSVMTIFILGLHFRGPKLYPVPMWLRPVFFMGPPKVWKIEVVRKEDAQTTKKNGVPGDTALSDSEFSRTIARIEQSISDFVQEEELKLYYTALRKEWELLAKRIDFFLLMIFLVSFFITTVAMLASSLSSDVDLKVGSH</sequence>
<evidence type="ECO:0000313" key="2">
    <source>
        <dbReference type="Proteomes" id="UP000001554"/>
    </source>
</evidence>
<keyword evidence="2" id="KW-1185">Reference proteome</keyword>
<evidence type="ECO:0000313" key="3">
    <source>
        <dbReference type="RefSeq" id="XP_035660263.1"/>
    </source>
</evidence>
<keyword evidence="1" id="KW-0472">Membrane</keyword>
<dbReference type="AlphaFoldDB" id="A0A9J7KHH5"/>
<proteinExistence type="predicted"/>
<dbReference type="Proteomes" id="UP000001554">
    <property type="component" value="Chromosome 17"/>
</dbReference>
<dbReference type="SUPFAM" id="SSF90112">
    <property type="entry name" value="Neurotransmitter-gated ion-channel transmembrane pore"/>
    <property type="match status" value="1"/>
</dbReference>